<feature type="non-terminal residue" evidence="2">
    <location>
        <position position="1"/>
    </location>
</feature>
<evidence type="ECO:0000313" key="3">
    <source>
        <dbReference type="Proteomes" id="UP000265520"/>
    </source>
</evidence>
<comment type="caution">
    <text evidence="2">The sequence shown here is derived from an EMBL/GenBank/DDBJ whole genome shotgun (WGS) entry which is preliminary data.</text>
</comment>
<evidence type="ECO:0000313" key="2">
    <source>
        <dbReference type="EMBL" id="MCI30727.1"/>
    </source>
</evidence>
<proteinExistence type="predicted"/>
<name>A0A392R397_9FABA</name>
<protein>
    <submittedName>
        <fullName evidence="2">Uncharacterized protein</fullName>
    </submittedName>
</protein>
<feature type="compositionally biased region" description="Basic and acidic residues" evidence="1">
    <location>
        <begin position="57"/>
        <end position="74"/>
    </location>
</feature>
<dbReference type="AlphaFoldDB" id="A0A392R397"/>
<reference evidence="2 3" key="1">
    <citation type="journal article" date="2018" name="Front. Plant Sci.">
        <title>Red Clover (Trifolium pratense) and Zigzag Clover (T. medium) - A Picture of Genomic Similarities and Differences.</title>
        <authorList>
            <person name="Dluhosova J."/>
            <person name="Istvanek J."/>
            <person name="Nedelnik J."/>
            <person name="Repkova J."/>
        </authorList>
    </citation>
    <scope>NUCLEOTIDE SEQUENCE [LARGE SCALE GENOMIC DNA]</scope>
    <source>
        <strain evidence="3">cv. 10/8</strain>
        <tissue evidence="2">Leaf</tissue>
    </source>
</reference>
<sequence length="85" mass="8942">VVALEPPAKPPDTELKVVVSGIQITQAVLVEIKPPPKPPDAVQSGTILLRRVPPPKPPDRGDSGNGKREEKTEANLRVVIPGGDA</sequence>
<dbReference type="EMBL" id="LXQA010181730">
    <property type="protein sequence ID" value="MCI30727.1"/>
    <property type="molecule type" value="Genomic_DNA"/>
</dbReference>
<evidence type="ECO:0000256" key="1">
    <source>
        <dbReference type="SAM" id="MobiDB-lite"/>
    </source>
</evidence>
<accession>A0A392R397</accession>
<keyword evidence="3" id="KW-1185">Reference proteome</keyword>
<feature type="region of interest" description="Disordered" evidence="1">
    <location>
        <begin position="35"/>
        <end position="75"/>
    </location>
</feature>
<organism evidence="2 3">
    <name type="scientific">Trifolium medium</name>
    <dbReference type="NCBI Taxonomy" id="97028"/>
    <lineage>
        <taxon>Eukaryota</taxon>
        <taxon>Viridiplantae</taxon>
        <taxon>Streptophyta</taxon>
        <taxon>Embryophyta</taxon>
        <taxon>Tracheophyta</taxon>
        <taxon>Spermatophyta</taxon>
        <taxon>Magnoliopsida</taxon>
        <taxon>eudicotyledons</taxon>
        <taxon>Gunneridae</taxon>
        <taxon>Pentapetalae</taxon>
        <taxon>rosids</taxon>
        <taxon>fabids</taxon>
        <taxon>Fabales</taxon>
        <taxon>Fabaceae</taxon>
        <taxon>Papilionoideae</taxon>
        <taxon>50 kb inversion clade</taxon>
        <taxon>NPAAA clade</taxon>
        <taxon>Hologalegina</taxon>
        <taxon>IRL clade</taxon>
        <taxon>Trifolieae</taxon>
        <taxon>Trifolium</taxon>
    </lineage>
</organism>
<dbReference type="Proteomes" id="UP000265520">
    <property type="component" value="Unassembled WGS sequence"/>
</dbReference>